<accession>A0ABU0X7I1</accession>
<evidence type="ECO:0000256" key="1">
    <source>
        <dbReference type="SAM" id="Phobius"/>
    </source>
</evidence>
<evidence type="ECO:0008006" key="4">
    <source>
        <dbReference type="Google" id="ProtNLM"/>
    </source>
</evidence>
<feature type="transmembrane region" description="Helical" evidence="1">
    <location>
        <begin position="163"/>
        <end position="183"/>
    </location>
</feature>
<dbReference type="Proteomes" id="UP001225605">
    <property type="component" value="Unassembled WGS sequence"/>
</dbReference>
<keyword evidence="1" id="KW-0812">Transmembrane</keyword>
<evidence type="ECO:0000313" key="2">
    <source>
        <dbReference type="EMBL" id="MDQ2587673.1"/>
    </source>
</evidence>
<sequence>MPGVLTDDPATTRSPARVLARSGAVAVVLTVVLVGGLDLVRLSDSAHHLRRTISEYALGPYRWVFDTGVVLLVLGSLAILAVLVGRGVSRWNSVGAIAFAAWSVGLTLVVVFPKNDWAVGPSMSGSIHRFGSMLAFVSLPIAAMLLARPWVRDAAWGAHARWAFRFGALSALAFTPLLYAILVDAVTGTSWWRVFPLGYVERVLVLTEVVAVFVVGVWACAVSSRPRPVPPGQPGYSPSSTSR</sequence>
<keyword evidence="1" id="KW-0472">Membrane</keyword>
<gene>
    <name evidence="2" type="ORF">CKY47_27535</name>
</gene>
<keyword evidence="3" id="KW-1185">Reference proteome</keyword>
<dbReference type="InterPro" id="IPR009339">
    <property type="entry name" value="DUF998"/>
</dbReference>
<keyword evidence="1" id="KW-1133">Transmembrane helix</keyword>
<dbReference type="Pfam" id="PF06197">
    <property type="entry name" value="DUF998"/>
    <property type="match status" value="1"/>
</dbReference>
<reference evidence="2 3" key="1">
    <citation type="submission" date="2017-06" db="EMBL/GenBank/DDBJ databases">
        <title>Cultured bacterium strain Saccharothrix yanglingensis Hhs.015.</title>
        <authorList>
            <person name="Xia Y."/>
        </authorList>
    </citation>
    <scope>NUCLEOTIDE SEQUENCE [LARGE SCALE GENOMIC DNA]</scope>
    <source>
        <strain evidence="2 3">Hhs.015</strain>
    </source>
</reference>
<dbReference type="EMBL" id="NSDM01000013">
    <property type="protein sequence ID" value="MDQ2587673.1"/>
    <property type="molecule type" value="Genomic_DNA"/>
</dbReference>
<proteinExistence type="predicted"/>
<protein>
    <recommendedName>
        <fullName evidence="4">DUF998 domain-containing protein</fullName>
    </recommendedName>
</protein>
<organism evidence="2 3">
    <name type="scientific">Saccharothrix yanglingensis</name>
    <dbReference type="NCBI Taxonomy" id="659496"/>
    <lineage>
        <taxon>Bacteria</taxon>
        <taxon>Bacillati</taxon>
        <taxon>Actinomycetota</taxon>
        <taxon>Actinomycetes</taxon>
        <taxon>Pseudonocardiales</taxon>
        <taxon>Pseudonocardiaceae</taxon>
        <taxon>Saccharothrix</taxon>
    </lineage>
</organism>
<comment type="caution">
    <text evidence="2">The sequence shown here is derived from an EMBL/GenBank/DDBJ whole genome shotgun (WGS) entry which is preliminary data.</text>
</comment>
<feature type="transmembrane region" description="Helical" evidence="1">
    <location>
        <begin position="132"/>
        <end position="151"/>
    </location>
</feature>
<feature type="transmembrane region" description="Helical" evidence="1">
    <location>
        <begin position="91"/>
        <end position="112"/>
    </location>
</feature>
<name>A0ABU0X7I1_9PSEU</name>
<feature type="transmembrane region" description="Helical" evidence="1">
    <location>
        <begin position="203"/>
        <end position="222"/>
    </location>
</feature>
<evidence type="ECO:0000313" key="3">
    <source>
        <dbReference type="Proteomes" id="UP001225605"/>
    </source>
</evidence>
<feature type="transmembrane region" description="Helical" evidence="1">
    <location>
        <begin position="63"/>
        <end position="84"/>
    </location>
</feature>
<feature type="transmembrane region" description="Helical" evidence="1">
    <location>
        <begin position="23"/>
        <end position="43"/>
    </location>
</feature>